<gene>
    <name evidence="1" type="ORF">Ccrd_015290</name>
</gene>
<sequence>MCERDIKLYFWVLHLSESRPGPARVVSTIGREDLLQTCGSVFDRLAKILTGYEITGARSSGIFMGILSGSSSD</sequence>
<dbReference type="Gramene" id="KVI06385">
    <property type="protein sequence ID" value="KVI06385"/>
    <property type="gene ID" value="Ccrd_015290"/>
</dbReference>
<comment type="caution">
    <text evidence="1">The sequence shown here is derived from an EMBL/GenBank/DDBJ whole genome shotgun (WGS) entry which is preliminary data.</text>
</comment>
<organism evidence="1 2">
    <name type="scientific">Cynara cardunculus var. scolymus</name>
    <name type="common">Globe artichoke</name>
    <name type="synonym">Cynara scolymus</name>
    <dbReference type="NCBI Taxonomy" id="59895"/>
    <lineage>
        <taxon>Eukaryota</taxon>
        <taxon>Viridiplantae</taxon>
        <taxon>Streptophyta</taxon>
        <taxon>Embryophyta</taxon>
        <taxon>Tracheophyta</taxon>
        <taxon>Spermatophyta</taxon>
        <taxon>Magnoliopsida</taxon>
        <taxon>eudicotyledons</taxon>
        <taxon>Gunneridae</taxon>
        <taxon>Pentapetalae</taxon>
        <taxon>asterids</taxon>
        <taxon>campanulids</taxon>
        <taxon>Asterales</taxon>
        <taxon>Asteraceae</taxon>
        <taxon>Carduoideae</taxon>
        <taxon>Cardueae</taxon>
        <taxon>Carduinae</taxon>
        <taxon>Cynara</taxon>
    </lineage>
</organism>
<name>A0A103YC62_CYNCS</name>
<reference evidence="1 2" key="1">
    <citation type="journal article" date="2016" name="Sci. Rep.">
        <title>The genome sequence of the outbreeding globe artichoke constructed de novo incorporating a phase-aware low-pass sequencing strategy of F1 progeny.</title>
        <authorList>
            <person name="Scaglione D."/>
            <person name="Reyes-Chin-Wo S."/>
            <person name="Acquadro A."/>
            <person name="Froenicke L."/>
            <person name="Portis E."/>
            <person name="Beitel C."/>
            <person name="Tirone M."/>
            <person name="Mauro R."/>
            <person name="Lo Monaco A."/>
            <person name="Mauromicale G."/>
            <person name="Faccioli P."/>
            <person name="Cattivelli L."/>
            <person name="Rieseberg L."/>
            <person name="Michelmore R."/>
            <person name="Lanteri S."/>
        </authorList>
    </citation>
    <scope>NUCLEOTIDE SEQUENCE [LARGE SCALE GENOMIC DNA]</scope>
    <source>
        <strain evidence="1">2C</strain>
    </source>
</reference>
<evidence type="ECO:0000313" key="2">
    <source>
        <dbReference type="Proteomes" id="UP000243975"/>
    </source>
</evidence>
<accession>A0A103YC62</accession>
<dbReference type="EMBL" id="LEKV01001832">
    <property type="protein sequence ID" value="KVI06385.1"/>
    <property type="molecule type" value="Genomic_DNA"/>
</dbReference>
<protein>
    <submittedName>
        <fullName evidence="1">Uncharacterized protein</fullName>
    </submittedName>
</protein>
<dbReference type="STRING" id="59895.A0A103YC62"/>
<proteinExistence type="predicted"/>
<dbReference type="Proteomes" id="UP000243975">
    <property type="component" value="Unassembled WGS sequence"/>
</dbReference>
<dbReference type="AlphaFoldDB" id="A0A103YC62"/>
<keyword evidence="2" id="KW-1185">Reference proteome</keyword>
<evidence type="ECO:0000313" key="1">
    <source>
        <dbReference type="EMBL" id="KVI06385.1"/>
    </source>
</evidence>